<feature type="transmembrane region" description="Helical" evidence="1">
    <location>
        <begin position="106"/>
        <end position="131"/>
    </location>
</feature>
<accession>A0A091A456</accession>
<dbReference type="EMBL" id="JMQA01000014">
    <property type="protein sequence ID" value="KFN11051.1"/>
    <property type="molecule type" value="Genomic_DNA"/>
</dbReference>
<dbReference type="RefSeq" id="WP_036623190.1">
    <property type="nucleotide sequence ID" value="NZ_JAKOBR010000092.1"/>
</dbReference>
<evidence type="ECO:0000313" key="2">
    <source>
        <dbReference type="EMBL" id="KFN11051.1"/>
    </source>
</evidence>
<keyword evidence="1" id="KW-0812">Transmembrane</keyword>
<keyword evidence="1" id="KW-1133">Transmembrane helix</keyword>
<dbReference type="PATRIC" id="fig|44252.3.peg.999"/>
<dbReference type="Pfam" id="PF12730">
    <property type="entry name" value="ABC2_membrane_4"/>
    <property type="match status" value="1"/>
</dbReference>
<dbReference type="CDD" id="cd21809">
    <property type="entry name" value="ABC-2_lan_permease-like"/>
    <property type="match status" value="1"/>
</dbReference>
<feature type="transmembrane region" description="Helical" evidence="1">
    <location>
        <begin position="143"/>
        <end position="163"/>
    </location>
</feature>
<dbReference type="GeneID" id="77007391"/>
<dbReference type="HOGENOM" id="CLU_086622_5_1_9"/>
<name>A0A091A456_PAEMA</name>
<evidence type="ECO:0000256" key="1">
    <source>
        <dbReference type="SAM" id="Phobius"/>
    </source>
</evidence>
<dbReference type="OrthoDB" id="9781996at2"/>
<sequence>MRHLLKADRLKLRRSSLWIVVMLVPLLILAYETVNFTYRAEFVERQAELFRAGSPWMFLLYDNSLLFGLGFPLSATLAASVIANIEHQANGWKQALSFPVARSKIYLSKFIWLNAGLLVSVTVFLIGMVLLGKLLGFGGEVPWGLLAGDCYGMLIAVFPIAAAQFWLSMTLKNQAFSILVGSVSAMMGLFLAAAQTTRWFPLAYPVQASTVILRYEGIGLNPYFPVYLAISLGLGIILLFGGAMHFAARDVQ</sequence>
<dbReference type="AlphaFoldDB" id="A0A091A456"/>
<protein>
    <submittedName>
        <fullName evidence="2">ABC-2 transporter family protein</fullName>
    </submittedName>
</protein>
<organism evidence="2 3">
    <name type="scientific">Paenibacillus macerans</name>
    <name type="common">Bacillus macerans</name>
    <dbReference type="NCBI Taxonomy" id="44252"/>
    <lineage>
        <taxon>Bacteria</taxon>
        <taxon>Bacillati</taxon>
        <taxon>Bacillota</taxon>
        <taxon>Bacilli</taxon>
        <taxon>Bacillales</taxon>
        <taxon>Paenibacillaceae</taxon>
        <taxon>Paenibacillus</taxon>
    </lineage>
</organism>
<keyword evidence="3" id="KW-1185">Reference proteome</keyword>
<keyword evidence="1" id="KW-0472">Membrane</keyword>
<evidence type="ECO:0000313" key="3">
    <source>
        <dbReference type="Proteomes" id="UP000029278"/>
    </source>
</evidence>
<feature type="transmembrane region" description="Helical" evidence="1">
    <location>
        <begin position="12"/>
        <end position="31"/>
    </location>
</feature>
<comment type="caution">
    <text evidence="2">The sequence shown here is derived from an EMBL/GenBank/DDBJ whole genome shotgun (WGS) entry which is preliminary data.</text>
</comment>
<dbReference type="Proteomes" id="UP000029278">
    <property type="component" value="Unassembled WGS sequence"/>
</dbReference>
<feature type="transmembrane region" description="Helical" evidence="1">
    <location>
        <begin position="224"/>
        <end position="248"/>
    </location>
</feature>
<dbReference type="STRING" id="44252.DJ90_5741"/>
<proteinExistence type="predicted"/>
<reference evidence="2 3" key="1">
    <citation type="submission" date="2014-04" db="EMBL/GenBank/DDBJ databases">
        <authorList>
            <person name="Bishop-Lilly K.A."/>
            <person name="Broomall S.M."/>
            <person name="Chain P.S."/>
            <person name="Chertkov O."/>
            <person name="Coyne S.R."/>
            <person name="Daligault H.E."/>
            <person name="Davenport K.W."/>
            <person name="Erkkila T."/>
            <person name="Frey K.G."/>
            <person name="Gibbons H.S."/>
            <person name="Gu W."/>
            <person name="Jaissle J."/>
            <person name="Johnson S.L."/>
            <person name="Koroleva G.I."/>
            <person name="Ladner J.T."/>
            <person name="Lo C.-C."/>
            <person name="Minogue T.D."/>
            <person name="Munk C."/>
            <person name="Palacios G.F."/>
            <person name="Redden C.L."/>
            <person name="Rosenzweig C.N."/>
            <person name="Scholz M.B."/>
            <person name="Teshima H."/>
            <person name="Xu Y."/>
        </authorList>
    </citation>
    <scope>NUCLEOTIDE SEQUENCE [LARGE SCALE GENOMIC DNA]</scope>
    <source>
        <strain evidence="2 3">8244</strain>
    </source>
</reference>
<feature type="transmembrane region" description="Helical" evidence="1">
    <location>
        <begin position="175"/>
        <end position="194"/>
    </location>
</feature>
<gene>
    <name evidence="2" type="ORF">DJ90_5741</name>
</gene>
<feature type="transmembrane region" description="Helical" evidence="1">
    <location>
        <begin position="65"/>
        <end position="85"/>
    </location>
</feature>